<protein>
    <submittedName>
        <fullName evidence="1">Peroxidase 64</fullName>
    </submittedName>
</protein>
<organism evidence="1 2">
    <name type="scientific">Dorcoceras hygrometricum</name>
    <dbReference type="NCBI Taxonomy" id="472368"/>
    <lineage>
        <taxon>Eukaryota</taxon>
        <taxon>Viridiplantae</taxon>
        <taxon>Streptophyta</taxon>
        <taxon>Embryophyta</taxon>
        <taxon>Tracheophyta</taxon>
        <taxon>Spermatophyta</taxon>
        <taxon>Magnoliopsida</taxon>
        <taxon>eudicotyledons</taxon>
        <taxon>Gunneridae</taxon>
        <taxon>Pentapetalae</taxon>
        <taxon>asterids</taxon>
        <taxon>lamiids</taxon>
        <taxon>Lamiales</taxon>
        <taxon>Gesneriaceae</taxon>
        <taxon>Didymocarpoideae</taxon>
        <taxon>Trichosporeae</taxon>
        <taxon>Loxocarpinae</taxon>
        <taxon>Dorcoceras</taxon>
    </lineage>
</organism>
<dbReference type="AlphaFoldDB" id="A0A2Z7DDJ5"/>
<evidence type="ECO:0000313" key="2">
    <source>
        <dbReference type="Proteomes" id="UP000250235"/>
    </source>
</evidence>
<reference evidence="1 2" key="1">
    <citation type="journal article" date="2015" name="Proc. Natl. Acad. Sci. U.S.A.">
        <title>The resurrection genome of Boea hygrometrica: A blueprint for survival of dehydration.</title>
        <authorList>
            <person name="Xiao L."/>
            <person name="Yang G."/>
            <person name="Zhang L."/>
            <person name="Yang X."/>
            <person name="Zhao S."/>
            <person name="Ji Z."/>
            <person name="Zhou Q."/>
            <person name="Hu M."/>
            <person name="Wang Y."/>
            <person name="Chen M."/>
            <person name="Xu Y."/>
            <person name="Jin H."/>
            <person name="Xiao X."/>
            <person name="Hu G."/>
            <person name="Bao F."/>
            <person name="Hu Y."/>
            <person name="Wan P."/>
            <person name="Li L."/>
            <person name="Deng X."/>
            <person name="Kuang T."/>
            <person name="Xiang C."/>
            <person name="Zhu J.K."/>
            <person name="Oliver M.J."/>
            <person name="He Y."/>
        </authorList>
    </citation>
    <scope>NUCLEOTIDE SEQUENCE [LARGE SCALE GENOMIC DNA]</scope>
    <source>
        <strain evidence="2">cv. XS01</strain>
    </source>
</reference>
<dbReference type="EMBL" id="KQ987245">
    <property type="protein sequence ID" value="KZV57890.1"/>
    <property type="molecule type" value="Genomic_DNA"/>
</dbReference>
<gene>
    <name evidence="1" type="ORF">F511_03459</name>
</gene>
<name>A0A2Z7DDJ5_9LAMI</name>
<sequence length="52" mass="5939">MDPRIRKGCSNHPHTLQELTNEHAEVFDKSHRSPPERAQDHAIKIKEGCGHV</sequence>
<dbReference type="GO" id="GO:0004601">
    <property type="term" value="F:peroxidase activity"/>
    <property type="evidence" value="ECO:0007669"/>
    <property type="project" value="UniProtKB-KW"/>
</dbReference>
<keyword evidence="1" id="KW-0560">Oxidoreductase</keyword>
<evidence type="ECO:0000313" key="1">
    <source>
        <dbReference type="EMBL" id="KZV57890.1"/>
    </source>
</evidence>
<proteinExistence type="predicted"/>
<keyword evidence="2" id="KW-1185">Reference proteome</keyword>
<keyword evidence="1" id="KW-0575">Peroxidase</keyword>
<accession>A0A2Z7DDJ5</accession>
<dbReference type="Proteomes" id="UP000250235">
    <property type="component" value="Unassembled WGS sequence"/>
</dbReference>